<evidence type="ECO:0000313" key="1">
    <source>
        <dbReference type="EMBL" id="KAH9331453.1"/>
    </source>
</evidence>
<accession>A0AA38GZI1</accession>
<dbReference type="GO" id="GO:0005759">
    <property type="term" value="C:mitochondrial matrix"/>
    <property type="evidence" value="ECO:0007669"/>
    <property type="project" value="TreeGrafter"/>
</dbReference>
<feature type="non-terminal residue" evidence="1">
    <location>
        <position position="1"/>
    </location>
</feature>
<gene>
    <name evidence="1" type="ORF">KI387_003561</name>
</gene>
<keyword evidence="2" id="KW-1185">Reference proteome</keyword>
<sequence length="279" mass="31251">QAKGREQVGTDRVSQELPEVVSKPRTKHDCIRVHLRESCNVCIFIWCVSIKPVELCMYNLCLKSKFNKQLSFGSEYEYVSVCANCGLEKSVFQCCMKGGNVKFLLALKDLSSIEPKKTRIGDPYLLVGGLLPLPPAPLPPLPQTHVYRLRAKVEIQDVSKDMAAWQRFGGVLVDESAVNKDAEAEGIGWGGGSDFAGCAAAQASIQGWNWFKDPRLVSLGFRGIFPSDSLPPLVEADKEVDEQYYLLWRLEEGVPEGSTEIPKGFNYFFLLYVYAYFYL</sequence>
<dbReference type="EMBL" id="JAHRHJ020000001">
    <property type="protein sequence ID" value="KAH9331453.1"/>
    <property type="molecule type" value="Genomic_DNA"/>
</dbReference>
<reference evidence="1 2" key="1">
    <citation type="journal article" date="2021" name="Nat. Plants">
        <title>The Taxus genome provides insights into paclitaxel biosynthesis.</title>
        <authorList>
            <person name="Xiong X."/>
            <person name="Gou J."/>
            <person name="Liao Q."/>
            <person name="Li Y."/>
            <person name="Zhou Q."/>
            <person name="Bi G."/>
            <person name="Li C."/>
            <person name="Du R."/>
            <person name="Wang X."/>
            <person name="Sun T."/>
            <person name="Guo L."/>
            <person name="Liang H."/>
            <person name="Lu P."/>
            <person name="Wu Y."/>
            <person name="Zhang Z."/>
            <person name="Ro D.K."/>
            <person name="Shang Y."/>
            <person name="Huang S."/>
            <person name="Yan J."/>
        </authorList>
    </citation>
    <scope>NUCLEOTIDE SEQUENCE [LARGE SCALE GENOMIC DNA]</scope>
    <source>
        <strain evidence="1">Ta-2019</strain>
    </source>
</reference>
<feature type="non-terminal residue" evidence="1">
    <location>
        <position position="279"/>
    </location>
</feature>
<proteinExistence type="predicted"/>
<evidence type="ECO:0000313" key="2">
    <source>
        <dbReference type="Proteomes" id="UP000824469"/>
    </source>
</evidence>
<dbReference type="Proteomes" id="UP000824469">
    <property type="component" value="Unassembled WGS sequence"/>
</dbReference>
<dbReference type="PANTHER" id="PTHR22602:SF0">
    <property type="entry name" value="TRANSFERASE CAF17, MITOCHONDRIAL-RELATED"/>
    <property type="match status" value="1"/>
</dbReference>
<comment type="caution">
    <text evidence="1">The sequence shown here is derived from an EMBL/GenBank/DDBJ whole genome shotgun (WGS) entry which is preliminary data.</text>
</comment>
<protein>
    <submittedName>
        <fullName evidence="1">Uncharacterized protein</fullName>
    </submittedName>
</protein>
<dbReference type="AlphaFoldDB" id="A0AA38GZI1"/>
<dbReference type="PANTHER" id="PTHR22602">
    <property type="entry name" value="TRANSFERASE CAF17, MITOCHONDRIAL-RELATED"/>
    <property type="match status" value="1"/>
</dbReference>
<dbReference type="GO" id="GO:0016226">
    <property type="term" value="P:iron-sulfur cluster assembly"/>
    <property type="evidence" value="ECO:0007669"/>
    <property type="project" value="TreeGrafter"/>
</dbReference>
<dbReference type="InterPro" id="IPR045179">
    <property type="entry name" value="YgfZ/GcvT"/>
</dbReference>
<organism evidence="1 2">
    <name type="scientific">Taxus chinensis</name>
    <name type="common">Chinese yew</name>
    <name type="synonym">Taxus wallichiana var. chinensis</name>
    <dbReference type="NCBI Taxonomy" id="29808"/>
    <lineage>
        <taxon>Eukaryota</taxon>
        <taxon>Viridiplantae</taxon>
        <taxon>Streptophyta</taxon>
        <taxon>Embryophyta</taxon>
        <taxon>Tracheophyta</taxon>
        <taxon>Spermatophyta</taxon>
        <taxon>Pinopsida</taxon>
        <taxon>Pinidae</taxon>
        <taxon>Conifers II</taxon>
        <taxon>Cupressales</taxon>
        <taxon>Taxaceae</taxon>
        <taxon>Taxus</taxon>
    </lineage>
</organism>
<dbReference type="SUPFAM" id="SSF103025">
    <property type="entry name" value="Folate-binding domain"/>
    <property type="match status" value="1"/>
</dbReference>
<name>A0AA38GZI1_TAXCH</name>